<comment type="caution">
    <text evidence="1">The sequence shown here is derived from an EMBL/GenBank/DDBJ whole genome shotgun (WGS) entry which is preliminary data.</text>
</comment>
<proteinExistence type="predicted"/>
<dbReference type="EMBL" id="BLXT01004211">
    <property type="protein sequence ID" value="GFO10863.1"/>
    <property type="molecule type" value="Genomic_DNA"/>
</dbReference>
<keyword evidence="2" id="KW-1185">Reference proteome</keyword>
<evidence type="ECO:0000313" key="1">
    <source>
        <dbReference type="EMBL" id="GFO10863.1"/>
    </source>
</evidence>
<sequence>MVSDLKAKITLHALTFTKHHSNSGALDPQRERAATQAKVNLTHTYPCNNGTLIQRQRERERECGSFDTIIPTHVYVREVTGKNNPAHIKLCRNSGALLPMGSTSIRIHRRQSNSTTTNFLH</sequence>
<gene>
    <name evidence="1" type="ORF">PoB_003736800</name>
</gene>
<reference evidence="1 2" key="1">
    <citation type="journal article" date="2021" name="Elife">
        <title>Chloroplast acquisition without the gene transfer in kleptoplastic sea slugs, Plakobranchus ocellatus.</title>
        <authorList>
            <person name="Maeda T."/>
            <person name="Takahashi S."/>
            <person name="Yoshida T."/>
            <person name="Shimamura S."/>
            <person name="Takaki Y."/>
            <person name="Nagai Y."/>
            <person name="Toyoda A."/>
            <person name="Suzuki Y."/>
            <person name="Arimoto A."/>
            <person name="Ishii H."/>
            <person name="Satoh N."/>
            <person name="Nishiyama T."/>
            <person name="Hasebe M."/>
            <person name="Maruyama T."/>
            <person name="Minagawa J."/>
            <person name="Obokata J."/>
            <person name="Shigenobu S."/>
        </authorList>
    </citation>
    <scope>NUCLEOTIDE SEQUENCE [LARGE SCALE GENOMIC DNA]</scope>
</reference>
<dbReference type="AlphaFoldDB" id="A0AAV4AVJ8"/>
<dbReference type="Proteomes" id="UP000735302">
    <property type="component" value="Unassembled WGS sequence"/>
</dbReference>
<protein>
    <submittedName>
        <fullName evidence="1">Uncharacterized protein</fullName>
    </submittedName>
</protein>
<name>A0AAV4AVJ8_9GAST</name>
<accession>A0AAV4AVJ8</accession>
<evidence type="ECO:0000313" key="2">
    <source>
        <dbReference type="Proteomes" id="UP000735302"/>
    </source>
</evidence>
<organism evidence="1 2">
    <name type="scientific">Plakobranchus ocellatus</name>
    <dbReference type="NCBI Taxonomy" id="259542"/>
    <lineage>
        <taxon>Eukaryota</taxon>
        <taxon>Metazoa</taxon>
        <taxon>Spiralia</taxon>
        <taxon>Lophotrochozoa</taxon>
        <taxon>Mollusca</taxon>
        <taxon>Gastropoda</taxon>
        <taxon>Heterobranchia</taxon>
        <taxon>Euthyneura</taxon>
        <taxon>Panpulmonata</taxon>
        <taxon>Sacoglossa</taxon>
        <taxon>Placobranchoidea</taxon>
        <taxon>Plakobranchidae</taxon>
        <taxon>Plakobranchus</taxon>
    </lineage>
</organism>